<dbReference type="OrthoDB" id="439808at2759"/>
<sequence>MAFANKIGSLIRRAVSLNPSVYQAVRCMSSSKLFIGGLSYSTDDQSLREAFSVYGEVVDSRVILDRETGRSRGFGFISFTSGEEASAAMTAMDGKELHGRMVRVNFATDRRGGYGGSGGYGGGGGFGAQSSGGGDGTGGAVGGYSNGSSGGFGQNYASGASSFGDGKYNFDLDKGNDDEKDDFDDGDDDDYASKRG</sequence>
<dbReference type="InterPro" id="IPR052462">
    <property type="entry name" value="SLIRP/GR-RBP-like"/>
</dbReference>
<dbReference type="Proteomes" id="UP000636800">
    <property type="component" value="Chromosome 13"/>
</dbReference>
<dbReference type="InterPro" id="IPR000504">
    <property type="entry name" value="RRM_dom"/>
</dbReference>
<keyword evidence="7" id="KW-1185">Reference proteome</keyword>
<dbReference type="PANTHER" id="PTHR48027">
    <property type="entry name" value="HETEROGENEOUS NUCLEAR RIBONUCLEOPROTEIN 87F-RELATED"/>
    <property type="match status" value="1"/>
</dbReference>
<evidence type="ECO:0000313" key="5">
    <source>
        <dbReference type="EMBL" id="KAG0455633.1"/>
    </source>
</evidence>
<evidence type="ECO:0000256" key="2">
    <source>
        <dbReference type="PROSITE-ProRule" id="PRU00176"/>
    </source>
</evidence>
<reference evidence="7 8" key="1">
    <citation type="journal article" date="2020" name="Nat. Food">
        <title>A phased Vanilla planifolia genome enables genetic improvement of flavour and production.</title>
        <authorList>
            <person name="Hasing T."/>
            <person name="Tang H."/>
            <person name="Brym M."/>
            <person name="Khazi F."/>
            <person name="Huang T."/>
            <person name="Chambers A.H."/>
        </authorList>
    </citation>
    <scope>NUCLEOTIDE SEQUENCE [LARGE SCALE GENOMIC DNA]</scope>
    <source>
        <tissue evidence="5">Leaf</tissue>
    </source>
</reference>
<dbReference type="Gene3D" id="3.30.70.330">
    <property type="match status" value="1"/>
</dbReference>
<evidence type="ECO:0000256" key="3">
    <source>
        <dbReference type="SAM" id="MobiDB-lite"/>
    </source>
</evidence>
<dbReference type="GO" id="GO:0003723">
    <property type="term" value="F:RNA binding"/>
    <property type="evidence" value="ECO:0007669"/>
    <property type="project" value="UniProtKB-UniRule"/>
</dbReference>
<dbReference type="EMBL" id="JADCNL010000013">
    <property type="protein sequence ID" value="KAG0455633.1"/>
    <property type="molecule type" value="Genomic_DNA"/>
</dbReference>
<evidence type="ECO:0000313" key="7">
    <source>
        <dbReference type="Proteomes" id="UP000636800"/>
    </source>
</evidence>
<dbReference type="EMBL" id="JADCNM010000013">
    <property type="protein sequence ID" value="KAG0456863.1"/>
    <property type="molecule type" value="Genomic_DNA"/>
</dbReference>
<evidence type="ECO:0000313" key="8">
    <source>
        <dbReference type="Proteomes" id="UP000639772"/>
    </source>
</evidence>
<feature type="compositionally biased region" description="Acidic residues" evidence="3">
    <location>
        <begin position="178"/>
        <end position="190"/>
    </location>
</feature>
<feature type="domain" description="RRM" evidence="4">
    <location>
        <begin position="31"/>
        <end position="109"/>
    </location>
</feature>
<evidence type="ECO:0000259" key="4">
    <source>
        <dbReference type="PROSITE" id="PS50102"/>
    </source>
</evidence>
<name>A0A835UBZ9_VANPL</name>
<organism evidence="5 7">
    <name type="scientific">Vanilla planifolia</name>
    <name type="common">Vanilla</name>
    <dbReference type="NCBI Taxonomy" id="51239"/>
    <lineage>
        <taxon>Eukaryota</taxon>
        <taxon>Viridiplantae</taxon>
        <taxon>Streptophyta</taxon>
        <taxon>Embryophyta</taxon>
        <taxon>Tracheophyta</taxon>
        <taxon>Spermatophyta</taxon>
        <taxon>Magnoliopsida</taxon>
        <taxon>Liliopsida</taxon>
        <taxon>Asparagales</taxon>
        <taxon>Orchidaceae</taxon>
        <taxon>Vanilloideae</taxon>
        <taxon>Vanilleae</taxon>
        <taxon>Vanilla</taxon>
    </lineage>
</organism>
<dbReference type="InterPro" id="IPR012677">
    <property type="entry name" value="Nucleotide-bd_a/b_plait_sf"/>
</dbReference>
<dbReference type="SMART" id="SM00360">
    <property type="entry name" value="RRM"/>
    <property type="match status" value="1"/>
</dbReference>
<protein>
    <recommendedName>
        <fullName evidence="4">RRM domain-containing protein</fullName>
    </recommendedName>
</protein>
<comment type="caution">
    <text evidence="5">The sequence shown here is derived from an EMBL/GenBank/DDBJ whole genome shotgun (WGS) entry which is preliminary data.</text>
</comment>
<proteinExistence type="predicted"/>
<dbReference type="CDD" id="cd21608">
    <property type="entry name" value="RRM2_NsCP33_like"/>
    <property type="match status" value="1"/>
</dbReference>
<evidence type="ECO:0000313" key="6">
    <source>
        <dbReference type="EMBL" id="KAG0456863.1"/>
    </source>
</evidence>
<feature type="region of interest" description="Disordered" evidence="3">
    <location>
        <begin position="168"/>
        <end position="196"/>
    </location>
</feature>
<dbReference type="Pfam" id="PF00076">
    <property type="entry name" value="RRM_1"/>
    <property type="match status" value="1"/>
</dbReference>
<feature type="compositionally biased region" description="Basic and acidic residues" evidence="3">
    <location>
        <begin position="168"/>
        <end position="177"/>
    </location>
</feature>
<dbReference type="FunFam" id="3.30.70.330:FF:000571">
    <property type="entry name" value="Glycine-rich RNA-binding protein 3 mitochondrial"/>
    <property type="match status" value="1"/>
</dbReference>
<keyword evidence="1 2" id="KW-0694">RNA-binding</keyword>
<dbReference type="AlphaFoldDB" id="A0A835UBZ9"/>
<dbReference type="PROSITE" id="PS50102">
    <property type="entry name" value="RRM"/>
    <property type="match status" value="1"/>
</dbReference>
<dbReference type="SUPFAM" id="SSF54928">
    <property type="entry name" value="RNA-binding domain, RBD"/>
    <property type="match status" value="1"/>
</dbReference>
<gene>
    <name evidence="6" type="ORF">HPP92_024651</name>
    <name evidence="5" type="ORF">HPP92_024925</name>
</gene>
<evidence type="ECO:0000256" key="1">
    <source>
        <dbReference type="ARBA" id="ARBA00022884"/>
    </source>
</evidence>
<dbReference type="InterPro" id="IPR048289">
    <property type="entry name" value="RRM2_NsCP33-like"/>
</dbReference>
<accession>A0A835UBZ9</accession>
<dbReference type="InterPro" id="IPR035979">
    <property type="entry name" value="RBD_domain_sf"/>
</dbReference>
<dbReference type="Proteomes" id="UP000639772">
    <property type="component" value="Chromosome 13"/>
</dbReference>